<proteinExistence type="predicted"/>
<keyword evidence="3" id="KW-1185">Reference proteome</keyword>
<organism evidence="2 3">
    <name type="scientific">Trichocladium antarcticum</name>
    <dbReference type="NCBI Taxonomy" id="1450529"/>
    <lineage>
        <taxon>Eukaryota</taxon>
        <taxon>Fungi</taxon>
        <taxon>Dikarya</taxon>
        <taxon>Ascomycota</taxon>
        <taxon>Pezizomycotina</taxon>
        <taxon>Sordariomycetes</taxon>
        <taxon>Sordariomycetidae</taxon>
        <taxon>Sordariales</taxon>
        <taxon>Chaetomiaceae</taxon>
        <taxon>Trichocladium</taxon>
    </lineage>
</organism>
<dbReference type="Proteomes" id="UP001304895">
    <property type="component" value="Unassembled WGS sequence"/>
</dbReference>
<dbReference type="AlphaFoldDB" id="A0AAN6UD20"/>
<protein>
    <submittedName>
        <fullName evidence="2">Uncharacterized protein</fullName>
    </submittedName>
</protein>
<evidence type="ECO:0000313" key="3">
    <source>
        <dbReference type="Proteomes" id="UP001304895"/>
    </source>
</evidence>
<name>A0AAN6UD20_9PEZI</name>
<feature type="region of interest" description="Disordered" evidence="1">
    <location>
        <begin position="336"/>
        <end position="371"/>
    </location>
</feature>
<sequence>MFSDLKLARDCGSASPSKVVVWYSLPPGLDQRMLELAPGGRIGWCKNGKAQLQEREGTTEECGGSSLVGHQLDLVWSQHDPNFTLQDCNNSSDPPATSICFQPLVHWSRFSAHKLNPSQDLFCRLSILTSRNLAFLVNKSSPATRRTTYEDHTVTFFDSTFIYLVVVSLQYATIFSIYALETQFPLLHQITLDQASSADCLKKSEIKMIFNTILAAAATVAHFGMTAAAVNGAARGDGPNATALAMRDVSDMTIVTQTITEQATVTVTLADAGITACETVTETIGSISSSSTITETIPETSSYPLTTETSTSTITSTSTYTDGTDIVTTTIVTVPTDPETSLTSPSVSWTTPFPSTSTTVSPSESESSTPTATTSAIIANVGAGMTKANLLNGLLLGGAVALAMVMG</sequence>
<gene>
    <name evidence="2" type="ORF">BT67DRAFT_436943</name>
</gene>
<accession>A0AAN6UD20</accession>
<reference evidence="2" key="1">
    <citation type="journal article" date="2023" name="Mol. Phylogenet. Evol.">
        <title>Genome-scale phylogeny and comparative genomics of the fungal order Sordariales.</title>
        <authorList>
            <person name="Hensen N."/>
            <person name="Bonometti L."/>
            <person name="Westerberg I."/>
            <person name="Brannstrom I.O."/>
            <person name="Guillou S."/>
            <person name="Cros-Aarteil S."/>
            <person name="Calhoun S."/>
            <person name="Haridas S."/>
            <person name="Kuo A."/>
            <person name="Mondo S."/>
            <person name="Pangilinan J."/>
            <person name="Riley R."/>
            <person name="LaButti K."/>
            <person name="Andreopoulos B."/>
            <person name="Lipzen A."/>
            <person name="Chen C."/>
            <person name="Yan M."/>
            <person name="Daum C."/>
            <person name="Ng V."/>
            <person name="Clum A."/>
            <person name="Steindorff A."/>
            <person name="Ohm R.A."/>
            <person name="Martin F."/>
            <person name="Silar P."/>
            <person name="Natvig D.O."/>
            <person name="Lalanne C."/>
            <person name="Gautier V."/>
            <person name="Ament-Velasquez S.L."/>
            <person name="Kruys A."/>
            <person name="Hutchinson M.I."/>
            <person name="Powell A.J."/>
            <person name="Barry K."/>
            <person name="Miller A.N."/>
            <person name="Grigoriev I.V."/>
            <person name="Debuchy R."/>
            <person name="Gladieux P."/>
            <person name="Hiltunen Thoren M."/>
            <person name="Johannesson H."/>
        </authorList>
    </citation>
    <scope>NUCLEOTIDE SEQUENCE</scope>
    <source>
        <strain evidence="2">CBS 123565</strain>
    </source>
</reference>
<comment type="caution">
    <text evidence="2">The sequence shown here is derived from an EMBL/GenBank/DDBJ whole genome shotgun (WGS) entry which is preliminary data.</text>
</comment>
<evidence type="ECO:0000313" key="2">
    <source>
        <dbReference type="EMBL" id="KAK4130504.1"/>
    </source>
</evidence>
<reference evidence="2" key="2">
    <citation type="submission" date="2023-05" db="EMBL/GenBank/DDBJ databases">
        <authorList>
            <consortium name="Lawrence Berkeley National Laboratory"/>
            <person name="Steindorff A."/>
            <person name="Hensen N."/>
            <person name="Bonometti L."/>
            <person name="Westerberg I."/>
            <person name="Brannstrom I.O."/>
            <person name="Guillou S."/>
            <person name="Cros-Aarteil S."/>
            <person name="Calhoun S."/>
            <person name="Haridas S."/>
            <person name="Kuo A."/>
            <person name="Mondo S."/>
            <person name="Pangilinan J."/>
            <person name="Riley R."/>
            <person name="Labutti K."/>
            <person name="Andreopoulos B."/>
            <person name="Lipzen A."/>
            <person name="Chen C."/>
            <person name="Yanf M."/>
            <person name="Daum C."/>
            <person name="Ng V."/>
            <person name="Clum A."/>
            <person name="Ohm R."/>
            <person name="Martin F."/>
            <person name="Silar P."/>
            <person name="Natvig D."/>
            <person name="Lalanne C."/>
            <person name="Gautier V."/>
            <person name="Ament-Velasquez S.L."/>
            <person name="Kruys A."/>
            <person name="Hutchinson M.I."/>
            <person name="Powell A.J."/>
            <person name="Barry K."/>
            <person name="Miller A.N."/>
            <person name="Grigoriev I.V."/>
            <person name="Debuchy R."/>
            <person name="Gladieux P."/>
            <person name="Thoren M.H."/>
            <person name="Johannesson H."/>
        </authorList>
    </citation>
    <scope>NUCLEOTIDE SEQUENCE</scope>
    <source>
        <strain evidence="2">CBS 123565</strain>
    </source>
</reference>
<dbReference type="EMBL" id="MU853435">
    <property type="protein sequence ID" value="KAK4130504.1"/>
    <property type="molecule type" value="Genomic_DNA"/>
</dbReference>
<evidence type="ECO:0000256" key="1">
    <source>
        <dbReference type="SAM" id="MobiDB-lite"/>
    </source>
</evidence>